<dbReference type="Proteomes" id="UP001289581">
    <property type="component" value="Unassembled WGS sequence"/>
</dbReference>
<dbReference type="InterPro" id="IPR007921">
    <property type="entry name" value="CHAP_dom"/>
</dbReference>
<dbReference type="RefSeq" id="WP_081385600.1">
    <property type="nucleotide sequence ID" value="NZ_JAXBCZ010000001.1"/>
</dbReference>
<evidence type="ECO:0000259" key="3">
    <source>
        <dbReference type="PROSITE" id="PS50911"/>
    </source>
</evidence>
<evidence type="ECO:0000256" key="1">
    <source>
        <dbReference type="SAM" id="MobiDB-lite"/>
    </source>
</evidence>
<evidence type="ECO:0000313" key="5">
    <source>
        <dbReference type="Proteomes" id="UP001289581"/>
    </source>
</evidence>
<keyword evidence="2" id="KW-0472">Membrane</keyword>
<keyword evidence="2" id="KW-0812">Transmembrane</keyword>
<feature type="domain" description="Peptidase C51" evidence="3">
    <location>
        <begin position="301"/>
        <end position="445"/>
    </location>
</feature>
<evidence type="ECO:0000256" key="2">
    <source>
        <dbReference type="SAM" id="Phobius"/>
    </source>
</evidence>
<sequence length="578" mass="61440">MGDIRVDLRNRDAQSLTGDKFSSVNVESRGSSALTSAPREARATSGDGGTGKSPKDGAPGSGGDGKHSGSDRKKGAPQNKGARNPSPKRGPKKFGDEVRSSLRSGTKIAVKSPIIAKKAFEQVHSVTAPFGSDASMADVGGGIVEQKAINAALRTPRVARSSYRVGKRAVKKSIEVAPRVARITSNQVQNAARLTARVRKAGLKNSVKAAKKKIAKVNGKVAAKAVNRAAAAASRAVTQLIARIVAIIAVKMTALLIFMIPIIAVIVVVAIVLSFLPSWLGGYEEEQKAKGGAAGVVAAGMGDDYPYKGMGSSSANPDTGYFYGNCTDFAIWRVNRDDGVTKSPWKHVNSNTTPAGGHGYQWGNDSALPGWEKVSTPTPGDIISFQPGAQGGRWNASFGHVAYVGQVGADGSMVTENYGDAEYFLENYTPDMVKQLVSSGQAVIKHNPNSKLKIKTENGVTTVDNANYAAAGTSAGDAQAYAKTQMKAYGWDDNQFACLVELWNHESGWNYTADNPTSDAYGIPQALPGEKMASEGADWATNPQTQIRWGLKYIKDRPDYGSPCAAWTLWQQRSPHWY</sequence>
<reference evidence="4 5" key="1">
    <citation type="submission" date="2023-06" db="EMBL/GenBank/DDBJ databases">
        <title>Actinomyces orist ORNL 0101 HMT-893 genome.</title>
        <authorList>
            <person name="Johnston C.D."/>
            <person name="Chen T."/>
            <person name="Dewhirst F.E."/>
        </authorList>
    </citation>
    <scope>NUCLEOTIDE SEQUENCE [LARGE SCALE GENOMIC DNA]</scope>
    <source>
        <strain evidence="4 5">ORNL 0101</strain>
    </source>
</reference>
<accession>A0AAW9KIP8</accession>
<keyword evidence="5" id="KW-1185">Reference proteome</keyword>
<feature type="region of interest" description="Disordered" evidence="1">
    <location>
        <begin position="1"/>
        <end position="102"/>
    </location>
</feature>
<dbReference type="Gene3D" id="3.90.1720.10">
    <property type="entry name" value="endopeptidase domain like (from Nostoc punctiforme)"/>
    <property type="match status" value="1"/>
</dbReference>
<proteinExistence type="predicted"/>
<dbReference type="AlphaFoldDB" id="A0AAW9KIP8"/>
<comment type="caution">
    <text evidence="4">The sequence shown here is derived from an EMBL/GenBank/DDBJ whole genome shotgun (WGS) entry which is preliminary data.</text>
</comment>
<feature type="compositionally biased region" description="Basic and acidic residues" evidence="1">
    <location>
        <begin position="1"/>
        <end position="12"/>
    </location>
</feature>
<dbReference type="Pfam" id="PF05257">
    <property type="entry name" value="CHAP"/>
    <property type="match status" value="1"/>
</dbReference>
<dbReference type="SUPFAM" id="SSF53955">
    <property type="entry name" value="Lysozyme-like"/>
    <property type="match status" value="1"/>
</dbReference>
<dbReference type="InterPro" id="IPR038765">
    <property type="entry name" value="Papain-like_cys_pep_sf"/>
</dbReference>
<feature type="compositionally biased region" description="Basic and acidic residues" evidence="1">
    <location>
        <begin position="64"/>
        <end position="74"/>
    </location>
</feature>
<dbReference type="InterPro" id="IPR023346">
    <property type="entry name" value="Lysozyme-like_dom_sf"/>
</dbReference>
<organism evidence="4 5">
    <name type="scientific">Actinomyces oris</name>
    <dbReference type="NCBI Taxonomy" id="544580"/>
    <lineage>
        <taxon>Bacteria</taxon>
        <taxon>Bacillati</taxon>
        <taxon>Actinomycetota</taxon>
        <taxon>Actinomycetes</taxon>
        <taxon>Actinomycetales</taxon>
        <taxon>Actinomycetaceae</taxon>
        <taxon>Actinomyces</taxon>
    </lineage>
</organism>
<feature type="transmembrane region" description="Helical" evidence="2">
    <location>
        <begin position="253"/>
        <end position="280"/>
    </location>
</feature>
<dbReference type="EMBL" id="JAXBCZ010000001">
    <property type="protein sequence ID" value="MEA1304960.1"/>
    <property type="molecule type" value="Genomic_DNA"/>
</dbReference>
<dbReference type="Gene3D" id="1.10.530.10">
    <property type="match status" value="1"/>
</dbReference>
<gene>
    <name evidence="4" type="ORF">QU665_07765</name>
</gene>
<dbReference type="PROSITE" id="PS50911">
    <property type="entry name" value="CHAP"/>
    <property type="match status" value="1"/>
</dbReference>
<name>A0AAW9KIP8_9ACTO</name>
<dbReference type="SUPFAM" id="SSF54001">
    <property type="entry name" value="Cysteine proteinases"/>
    <property type="match status" value="1"/>
</dbReference>
<keyword evidence="2" id="KW-1133">Transmembrane helix</keyword>
<evidence type="ECO:0000313" key="4">
    <source>
        <dbReference type="EMBL" id="MEA1304960.1"/>
    </source>
</evidence>
<feature type="compositionally biased region" description="Polar residues" evidence="1">
    <location>
        <begin position="13"/>
        <end position="35"/>
    </location>
</feature>
<protein>
    <submittedName>
        <fullName evidence="4">CHAP domain-containing protein</fullName>
    </submittedName>
</protein>